<keyword evidence="3" id="KW-1185">Reference proteome</keyword>
<proteinExistence type="predicted"/>
<name>A0AAP0G4Q5_9ASPA</name>
<evidence type="ECO:0000256" key="1">
    <source>
        <dbReference type="SAM" id="MobiDB-lite"/>
    </source>
</evidence>
<accession>A0AAP0G4Q5</accession>
<dbReference type="EMBL" id="JBBWWQ010000010">
    <property type="protein sequence ID" value="KAK8936929.1"/>
    <property type="molecule type" value="Genomic_DNA"/>
</dbReference>
<evidence type="ECO:0000313" key="2">
    <source>
        <dbReference type="EMBL" id="KAK8936929.1"/>
    </source>
</evidence>
<sequence length="174" mass="17918">MGTSAVLGSVGTGTARRGVAEYAGGKGWVMVVRSSEGGLERRRVLPSADCLDRLGVGELTAIFVGDSPDVIPDDVLGYAPGDGLLAGGDENSVLGIVPQFNSCDSSSSSNFPVFPLGLSLDQGRPGFHMAEESSSNGSMGSLIRQDAEVKTSSEAGSSSCSCDHQFVLKCEIKI</sequence>
<organism evidence="2 3">
    <name type="scientific">Platanthera zijinensis</name>
    <dbReference type="NCBI Taxonomy" id="2320716"/>
    <lineage>
        <taxon>Eukaryota</taxon>
        <taxon>Viridiplantae</taxon>
        <taxon>Streptophyta</taxon>
        <taxon>Embryophyta</taxon>
        <taxon>Tracheophyta</taxon>
        <taxon>Spermatophyta</taxon>
        <taxon>Magnoliopsida</taxon>
        <taxon>Liliopsida</taxon>
        <taxon>Asparagales</taxon>
        <taxon>Orchidaceae</taxon>
        <taxon>Orchidoideae</taxon>
        <taxon>Orchideae</taxon>
        <taxon>Orchidinae</taxon>
        <taxon>Platanthera</taxon>
    </lineage>
</organism>
<evidence type="ECO:0000313" key="3">
    <source>
        <dbReference type="Proteomes" id="UP001418222"/>
    </source>
</evidence>
<gene>
    <name evidence="2" type="ORF">KSP39_PZI012008</name>
</gene>
<dbReference type="AlphaFoldDB" id="A0AAP0G4Q5"/>
<feature type="region of interest" description="Disordered" evidence="1">
    <location>
        <begin position="127"/>
        <end position="148"/>
    </location>
</feature>
<dbReference type="Proteomes" id="UP001418222">
    <property type="component" value="Unassembled WGS sequence"/>
</dbReference>
<reference evidence="2 3" key="1">
    <citation type="journal article" date="2022" name="Nat. Plants">
        <title>Genomes of leafy and leafless Platanthera orchids illuminate the evolution of mycoheterotrophy.</title>
        <authorList>
            <person name="Li M.H."/>
            <person name="Liu K.W."/>
            <person name="Li Z."/>
            <person name="Lu H.C."/>
            <person name="Ye Q.L."/>
            <person name="Zhang D."/>
            <person name="Wang J.Y."/>
            <person name="Li Y.F."/>
            <person name="Zhong Z.M."/>
            <person name="Liu X."/>
            <person name="Yu X."/>
            <person name="Liu D.K."/>
            <person name="Tu X.D."/>
            <person name="Liu B."/>
            <person name="Hao Y."/>
            <person name="Liao X.Y."/>
            <person name="Jiang Y.T."/>
            <person name="Sun W.H."/>
            <person name="Chen J."/>
            <person name="Chen Y.Q."/>
            <person name="Ai Y."/>
            <person name="Zhai J.W."/>
            <person name="Wu S.S."/>
            <person name="Zhou Z."/>
            <person name="Hsiao Y.Y."/>
            <person name="Wu W.L."/>
            <person name="Chen Y.Y."/>
            <person name="Lin Y.F."/>
            <person name="Hsu J.L."/>
            <person name="Li C.Y."/>
            <person name="Wang Z.W."/>
            <person name="Zhao X."/>
            <person name="Zhong W.Y."/>
            <person name="Ma X.K."/>
            <person name="Ma L."/>
            <person name="Huang J."/>
            <person name="Chen G.Z."/>
            <person name="Huang M.Z."/>
            <person name="Huang L."/>
            <person name="Peng D.H."/>
            <person name="Luo Y.B."/>
            <person name="Zou S.Q."/>
            <person name="Chen S.P."/>
            <person name="Lan S."/>
            <person name="Tsai W.C."/>
            <person name="Van de Peer Y."/>
            <person name="Liu Z.J."/>
        </authorList>
    </citation>
    <scope>NUCLEOTIDE SEQUENCE [LARGE SCALE GENOMIC DNA]</scope>
    <source>
        <strain evidence="2">Lor287</strain>
    </source>
</reference>
<comment type="caution">
    <text evidence="2">The sequence shown here is derived from an EMBL/GenBank/DDBJ whole genome shotgun (WGS) entry which is preliminary data.</text>
</comment>
<protein>
    <submittedName>
        <fullName evidence="2">Uncharacterized protein</fullName>
    </submittedName>
</protein>